<dbReference type="Proteomes" id="UP001139104">
    <property type="component" value="Unassembled WGS sequence"/>
</dbReference>
<comment type="caution">
    <text evidence="1">The sequence shown here is derived from an EMBL/GenBank/DDBJ whole genome shotgun (WGS) entry which is preliminary data.</text>
</comment>
<sequence>MRKIGPSLDAADAVHYWNLLAAIYALTEEEKVKLRATDAYGFSGSSATTGKRKLLALIKADLVLTAKNPGRRNEKFVFISEAAKDAVLRTLDEWAHYFEAYSAAYRKYRSSNCRRRANH</sequence>
<dbReference type="RefSeq" id="WP_243065682.1">
    <property type="nucleotide sequence ID" value="NZ_JAIVFK010000007.1"/>
</dbReference>
<evidence type="ECO:0008006" key="3">
    <source>
        <dbReference type="Google" id="ProtNLM"/>
    </source>
</evidence>
<organism evidence="1 2">
    <name type="scientific">Candidatus Rhodoblastus alkanivorans</name>
    <dbReference type="NCBI Taxonomy" id="2954117"/>
    <lineage>
        <taxon>Bacteria</taxon>
        <taxon>Pseudomonadati</taxon>
        <taxon>Pseudomonadota</taxon>
        <taxon>Alphaproteobacteria</taxon>
        <taxon>Hyphomicrobiales</taxon>
        <taxon>Rhodoblastaceae</taxon>
        <taxon>Rhodoblastus</taxon>
    </lineage>
</organism>
<evidence type="ECO:0000313" key="2">
    <source>
        <dbReference type="Proteomes" id="UP001139104"/>
    </source>
</evidence>
<protein>
    <recommendedName>
        <fullName evidence="3">MarR family transcriptional regulator</fullName>
    </recommendedName>
</protein>
<name>A0ABS9Z1X6_9HYPH</name>
<accession>A0ABS9Z1X6</accession>
<evidence type="ECO:0000313" key="1">
    <source>
        <dbReference type="EMBL" id="MCI4681628.1"/>
    </source>
</evidence>
<gene>
    <name evidence="1" type="ORF">K2U94_02390</name>
</gene>
<reference evidence="1" key="1">
    <citation type="journal article" date="2022" name="ISME J.">
        <title>Identification of active gaseous-alkane degraders at natural gas seeps.</title>
        <authorList>
            <person name="Farhan Ul Haque M."/>
            <person name="Hernandez M."/>
            <person name="Crombie A.T."/>
            <person name="Murrell J.C."/>
        </authorList>
    </citation>
    <scope>NUCLEOTIDE SEQUENCE</scope>
    <source>
        <strain evidence="1">PC2</strain>
    </source>
</reference>
<dbReference type="EMBL" id="JAIVFP010000001">
    <property type="protein sequence ID" value="MCI4681628.1"/>
    <property type="molecule type" value="Genomic_DNA"/>
</dbReference>
<keyword evidence="2" id="KW-1185">Reference proteome</keyword>
<proteinExistence type="predicted"/>